<proteinExistence type="predicted"/>
<accession>A0A0G1HAT1</accession>
<evidence type="ECO:0000313" key="1">
    <source>
        <dbReference type="EMBL" id="KKT43623.1"/>
    </source>
</evidence>
<comment type="caution">
    <text evidence="1">The sequence shown here is derived from an EMBL/GenBank/DDBJ whole genome shotgun (WGS) entry which is preliminary data.</text>
</comment>
<evidence type="ECO:0000313" key="2">
    <source>
        <dbReference type="Proteomes" id="UP000034051"/>
    </source>
</evidence>
<gene>
    <name evidence="1" type="ORF">UW32_C0001G0215</name>
</gene>
<sequence>MPVGGLFVLPHLYDVLLNIVNLRENFTRLVLVDNNEAGHTTVRGCFL</sequence>
<protein>
    <submittedName>
        <fullName evidence="1">Uncharacterized protein</fullName>
    </submittedName>
</protein>
<dbReference type="Proteomes" id="UP000034051">
    <property type="component" value="Unassembled WGS sequence"/>
</dbReference>
<organism evidence="1 2">
    <name type="scientific">Candidatus Wolfebacteria bacterium GW2011_GWE2_44_13</name>
    <dbReference type="NCBI Taxonomy" id="1619017"/>
    <lineage>
        <taxon>Bacteria</taxon>
        <taxon>Candidatus Wolfeibacteriota</taxon>
    </lineage>
</organism>
<dbReference type="AlphaFoldDB" id="A0A0G1HAT1"/>
<name>A0A0G1HAT1_9BACT</name>
<reference evidence="1 2" key="1">
    <citation type="journal article" date="2015" name="Nature">
        <title>rRNA introns, odd ribosomes, and small enigmatic genomes across a large radiation of phyla.</title>
        <authorList>
            <person name="Brown C.T."/>
            <person name="Hug L.A."/>
            <person name="Thomas B.C."/>
            <person name="Sharon I."/>
            <person name="Castelle C.J."/>
            <person name="Singh A."/>
            <person name="Wilkins M.J."/>
            <person name="Williams K.H."/>
            <person name="Banfield J.F."/>
        </authorList>
    </citation>
    <scope>NUCLEOTIDE SEQUENCE [LARGE SCALE GENOMIC DNA]</scope>
</reference>
<dbReference type="EMBL" id="LCHW01000001">
    <property type="protein sequence ID" value="KKT43623.1"/>
    <property type="molecule type" value="Genomic_DNA"/>
</dbReference>